<evidence type="ECO:0000256" key="1">
    <source>
        <dbReference type="ARBA" id="ARBA00004141"/>
    </source>
</evidence>
<evidence type="ECO:0000256" key="4">
    <source>
        <dbReference type="ARBA" id="ARBA00023136"/>
    </source>
</evidence>
<keyword evidence="2 5" id="KW-0812">Transmembrane</keyword>
<gene>
    <name evidence="6" type="ORF">LAMI_0G17084G</name>
</gene>
<sequence length="262" mass="30507">MSQSRPVAPLATVLKSRLRQPQFYWFLGHFLTLYYYARYCLSFSQRSIRYNYPRVLFFISLTYGIVLYQFYKSGQLTLKTVRQQLRTLDNLQYFGMALVLFACSSAHVVFGALSSPVIFSLFHSLNYFKENLLPFLPVAPMLKAAIADRIAFFITHYNEKFLVFAHNFEITAALQCGLSVPGSLAGCLIRFNTARVLRVVSIYAYIFFFKLRYTQSPQMKTLFQQHYVARADAFIQARLPQFWTKWHGLKLLVATLFDRIPL</sequence>
<feature type="transmembrane region" description="Helical" evidence="5">
    <location>
        <begin position="91"/>
        <end position="122"/>
    </location>
</feature>
<protein>
    <submittedName>
        <fullName evidence="6">LAMI_0G17084g1_1</fullName>
    </submittedName>
</protein>
<evidence type="ECO:0000256" key="3">
    <source>
        <dbReference type="ARBA" id="ARBA00022989"/>
    </source>
</evidence>
<keyword evidence="7" id="KW-1185">Reference proteome</keyword>
<accession>A0A1G4KCR4</accession>
<dbReference type="EMBL" id="LT598469">
    <property type="protein sequence ID" value="SCV02230.1"/>
    <property type="molecule type" value="Genomic_DNA"/>
</dbReference>
<dbReference type="AlphaFoldDB" id="A0A1G4KCR4"/>
<dbReference type="GO" id="GO:0005783">
    <property type="term" value="C:endoplasmic reticulum"/>
    <property type="evidence" value="ECO:0007669"/>
    <property type="project" value="TreeGrafter"/>
</dbReference>
<dbReference type="GO" id="GO:0071786">
    <property type="term" value="P:endoplasmic reticulum tubular network organization"/>
    <property type="evidence" value="ECO:0007669"/>
    <property type="project" value="TreeGrafter"/>
</dbReference>
<dbReference type="GO" id="GO:0016020">
    <property type="term" value="C:membrane"/>
    <property type="evidence" value="ECO:0007669"/>
    <property type="project" value="UniProtKB-SubCell"/>
</dbReference>
<dbReference type="OrthoDB" id="5581259at2759"/>
<dbReference type="GO" id="GO:0061024">
    <property type="term" value="P:membrane organization"/>
    <property type="evidence" value="ECO:0007669"/>
    <property type="project" value="TreeGrafter"/>
</dbReference>
<comment type="subcellular location">
    <subcellularLocation>
        <location evidence="1">Membrane</location>
        <topology evidence="1">Multi-pass membrane protein</topology>
    </subcellularLocation>
</comment>
<evidence type="ECO:0000313" key="6">
    <source>
        <dbReference type="EMBL" id="SCV02230.1"/>
    </source>
</evidence>
<evidence type="ECO:0000256" key="2">
    <source>
        <dbReference type="ARBA" id="ARBA00022692"/>
    </source>
</evidence>
<feature type="transmembrane region" description="Helical" evidence="5">
    <location>
        <begin position="53"/>
        <end position="71"/>
    </location>
</feature>
<keyword evidence="4 5" id="KW-0472">Membrane</keyword>
<proteinExistence type="predicted"/>
<dbReference type="Proteomes" id="UP000191024">
    <property type="component" value="Chromosome G"/>
</dbReference>
<evidence type="ECO:0000313" key="7">
    <source>
        <dbReference type="Proteomes" id="UP000191024"/>
    </source>
</evidence>
<dbReference type="InterPro" id="IPR051645">
    <property type="entry name" value="PER33/POM33_regulator"/>
</dbReference>
<keyword evidence="3 5" id="KW-1133">Transmembrane helix</keyword>
<evidence type="ECO:0000256" key="5">
    <source>
        <dbReference type="SAM" id="Phobius"/>
    </source>
</evidence>
<reference evidence="6 7" key="1">
    <citation type="submission" date="2016-03" db="EMBL/GenBank/DDBJ databases">
        <authorList>
            <person name="Devillers H."/>
        </authorList>
    </citation>
    <scope>NUCLEOTIDE SEQUENCE [LARGE SCALE GENOMIC DNA]</scope>
    <source>
        <strain evidence="6">CBS 11717</strain>
    </source>
</reference>
<feature type="transmembrane region" description="Helical" evidence="5">
    <location>
        <begin position="23"/>
        <end position="41"/>
    </location>
</feature>
<organism evidence="6 7">
    <name type="scientific">Lachancea mirantina</name>
    <dbReference type="NCBI Taxonomy" id="1230905"/>
    <lineage>
        <taxon>Eukaryota</taxon>
        <taxon>Fungi</taxon>
        <taxon>Dikarya</taxon>
        <taxon>Ascomycota</taxon>
        <taxon>Saccharomycotina</taxon>
        <taxon>Saccharomycetes</taxon>
        <taxon>Saccharomycetales</taxon>
        <taxon>Saccharomycetaceae</taxon>
        <taxon>Lachancea</taxon>
    </lineage>
</organism>
<dbReference type="PANTHER" id="PTHR12703:SF4">
    <property type="entry name" value="TRANSMEMBRANE PROTEIN 33"/>
    <property type="match status" value="1"/>
</dbReference>
<dbReference type="PANTHER" id="PTHR12703">
    <property type="entry name" value="TRANSMEMBRANE PROTEIN 33"/>
    <property type="match status" value="1"/>
</dbReference>
<name>A0A1G4KCR4_9SACH</name>